<dbReference type="RefSeq" id="WP_345027825.1">
    <property type="nucleotide sequence ID" value="NZ_BAABEY010000017.1"/>
</dbReference>
<dbReference type="EMBL" id="BAABEY010000017">
    <property type="protein sequence ID" value="GAA4437121.1"/>
    <property type="molecule type" value="Genomic_DNA"/>
</dbReference>
<dbReference type="InterPro" id="IPR025665">
    <property type="entry name" value="Beta-barrel_OMP_2"/>
</dbReference>
<dbReference type="Pfam" id="PF13568">
    <property type="entry name" value="OMP_b-brl_2"/>
    <property type="match status" value="1"/>
</dbReference>
<protein>
    <recommendedName>
        <fullName evidence="3">Outer membrane protein beta-barrel domain-containing protein</fullName>
    </recommendedName>
</protein>
<name>A0ABP8LVY2_9BACT</name>
<keyword evidence="5" id="KW-1185">Reference proteome</keyword>
<reference evidence="5" key="1">
    <citation type="journal article" date="2019" name="Int. J. Syst. Evol. Microbiol.">
        <title>The Global Catalogue of Microorganisms (GCM) 10K type strain sequencing project: providing services to taxonomists for standard genome sequencing and annotation.</title>
        <authorList>
            <consortium name="The Broad Institute Genomics Platform"/>
            <consortium name="The Broad Institute Genome Sequencing Center for Infectious Disease"/>
            <person name="Wu L."/>
            <person name="Ma J."/>
        </authorList>
    </citation>
    <scope>NUCLEOTIDE SEQUENCE [LARGE SCALE GENOMIC DNA]</scope>
    <source>
        <strain evidence="5">JCM 31920</strain>
    </source>
</reference>
<evidence type="ECO:0000256" key="1">
    <source>
        <dbReference type="SAM" id="MobiDB-lite"/>
    </source>
</evidence>
<gene>
    <name evidence="4" type="ORF">GCM10023091_15920</name>
</gene>
<evidence type="ECO:0000313" key="5">
    <source>
        <dbReference type="Proteomes" id="UP001501508"/>
    </source>
</evidence>
<keyword evidence="2" id="KW-1133">Transmembrane helix</keyword>
<keyword evidence="2" id="KW-0472">Membrane</keyword>
<proteinExistence type="predicted"/>
<feature type="domain" description="Outer membrane protein beta-barrel" evidence="3">
    <location>
        <begin position="266"/>
        <end position="475"/>
    </location>
</feature>
<evidence type="ECO:0000256" key="2">
    <source>
        <dbReference type="SAM" id="Phobius"/>
    </source>
</evidence>
<comment type="caution">
    <text evidence="4">The sequence shown here is derived from an EMBL/GenBank/DDBJ whole genome shotgun (WGS) entry which is preliminary data.</text>
</comment>
<sequence length="497" mass="55259">MNQSKDNLNEEWREIFDKASETPPPNIWASIEKHLDEQNRVPVVVPFWKSSQAWVAAASALLVLGIGAILFLQRTPNHTPDEQVTLHQAPATTTPDHIATAPQPAEEGPVVADNPTKKTITEKQGAANAGDVSPSRPAARATGNSQVFAGVTEKFAPGKNEAQQLAKAGSRLAEPVSRIAEKDEKTEISGTRSLEPLDPLQFEELKTYWQTRYVFFNPDARHTEEPAMPKAESSQLWAGLAVMPGGFNPNMEFQHQSVYQMNNIVGTHNYTTSNQLSYSNRNETESRDQAKISYQATAQVGLSLSKNWSLESGIAYLQGNSTSRSPGFIMDRITQERADLLPNAMASGSAHYSNETVERLQLQSDAKNAAMYVPIDKNVGNNFSYLQVPAYLGYTFRPEKKFSYTILAGGVTNFFLENRLETTSGYTLKTTPENNVYNDLNISAAAGLRINYRMSKDWNTNLTANYQRALMNNFQDNLFLKSFPTVYGLSWGVRYSF</sequence>
<dbReference type="Proteomes" id="UP001501508">
    <property type="component" value="Unassembled WGS sequence"/>
</dbReference>
<accession>A0ABP8LVY2</accession>
<feature type="transmembrane region" description="Helical" evidence="2">
    <location>
        <begin position="53"/>
        <end position="72"/>
    </location>
</feature>
<evidence type="ECO:0000313" key="4">
    <source>
        <dbReference type="EMBL" id="GAA4437121.1"/>
    </source>
</evidence>
<feature type="region of interest" description="Disordered" evidence="1">
    <location>
        <begin position="121"/>
        <end position="144"/>
    </location>
</feature>
<organism evidence="4 5">
    <name type="scientific">Ravibacter arvi</name>
    <dbReference type="NCBI Taxonomy" id="2051041"/>
    <lineage>
        <taxon>Bacteria</taxon>
        <taxon>Pseudomonadati</taxon>
        <taxon>Bacteroidota</taxon>
        <taxon>Cytophagia</taxon>
        <taxon>Cytophagales</taxon>
        <taxon>Spirosomataceae</taxon>
        <taxon>Ravibacter</taxon>
    </lineage>
</organism>
<evidence type="ECO:0000259" key="3">
    <source>
        <dbReference type="Pfam" id="PF13568"/>
    </source>
</evidence>
<keyword evidence="2" id="KW-0812">Transmembrane</keyword>